<dbReference type="Proteomes" id="UP000290189">
    <property type="component" value="Unassembled WGS sequence"/>
</dbReference>
<dbReference type="EMBL" id="CDSF01000079">
    <property type="protein sequence ID" value="CEO97662.1"/>
    <property type="molecule type" value="Genomic_DNA"/>
</dbReference>
<evidence type="ECO:0000313" key="4">
    <source>
        <dbReference type="EMBL" id="SPQ97958.1"/>
    </source>
</evidence>
<dbReference type="STRING" id="37360.A0A0G4IR51"/>
<evidence type="ECO:0000313" key="6">
    <source>
        <dbReference type="Proteomes" id="UP000290189"/>
    </source>
</evidence>
<keyword evidence="1" id="KW-0677">Repeat</keyword>
<organism evidence="3 5">
    <name type="scientific">Plasmodiophora brassicae</name>
    <name type="common">Clubroot disease agent</name>
    <dbReference type="NCBI Taxonomy" id="37360"/>
    <lineage>
        <taxon>Eukaryota</taxon>
        <taxon>Sar</taxon>
        <taxon>Rhizaria</taxon>
        <taxon>Endomyxa</taxon>
        <taxon>Phytomyxea</taxon>
        <taxon>Plasmodiophorida</taxon>
        <taxon>Plasmodiophoridae</taxon>
        <taxon>Plasmodiophora</taxon>
    </lineage>
</organism>
<dbReference type="AlphaFoldDB" id="A0A0G4IR51"/>
<dbReference type="InterPro" id="IPR002110">
    <property type="entry name" value="Ankyrin_rpt"/>
</dbReference>
<dbReference type="Proteomes" id="UP000039324">
    <property type="component" value="Unassembled WGS sequence"/>
</dbReference>
<dbReference type="InterPro" id="IPR036770">
    <property type="entry name" value="Ankyrin_rpt-contain_sf"/>
</dbReference>
<keyword evidence="5" id="KW-1185">Reference proteome</keyword>
<evidence type="ECO:0000313" key="5">
    <source>
        <dbReference type="Proteomes" id="UP000039324"/>
    </source>
</evidence>
<evidence type="ECO:0000256" key="2">
    <source>
        <dbReference type="ARBA" id="ARBA00023043"/>
    </source>
</evidence>
<evidence type="ECO:0000313" key="3">
    <source>
        <dbReference type="EMBL" id="CEO97662.1"/>
    </source>
</evidence>
<keyword evidence="4" id="KW-0496">Mitochondrion</keyword>
<name>A0A0G4IR51_PLABS</name>
<dbReference type="SMART" id="SM00248">
    <property type="entry name" value="ANK"/>
    <property type="match status" value="4"/>
</dbReference>
<dbReference type="SUPFAM" id="SSF48403">
    <property type="entry name" value="Ankyrin repeat"/>
    <property type="match status" value="1"/>
</dbReference>
<dbReference type="EMBL" id="OVEO01000008">
    <property type="protein sequence ID" value="SPQ97958.1"/>
    <property type="molecule type" value="Genomic_DNA"/>
</dbReference>
<protein>
    <submittedName>
        <fullName evidence="3">Uncharacterized protein</fullName>
    </submittedName>
</protein>
<dbReference type="PANTHER" id="PTHR24198">
    <property type="entry name" value="ANKYRIN REPEAT AND PROTEIN KINASE DOMAIN-CONTAINING PROTEIN"/>
    <property type="match status" value="1"/>
</dbReference>
<gene>
    <name evidence="3" type="ORF">PBRA_001008</name>
    <name evidence="4" type="ORF">PLBR_LOCUS5173</name>
</gene>
<sequence>MVDPVHAIESGDLFAVASFLGAADGNRYWVDRSGRTALWWAARCDQVVVATLILSVMDPTDRHRSDYRRRTALHVGTVHGSAPTIALLLAAGLRGDVADIDGNTVLHAALLGQRDSHIASMVLSAAGGRPCLFVRNKAEQLPIEIAALYNRLDLVRLMVDRYASPVPASAGVLALRHGHLPLIRYLVREAIGVRYPVALLLDTELDQIKVPGDIRPAVRRAIQHGLAQRRARRDDLHAFLAGSWPRVPVAIITRITEFVLG</sequence>
<keyword evidence="2" id="KW-0040">ANK repeat</keyword>
<reference evidence="4 6" key="2">
    <citation type="submission" date="2018-03" db="EMBL/GenBank/DDBJ databases">
        <authorList>
            <person name="Fogelqvist J."/>
        </authorList>
    </citation>
    <scope>NUCLEOTIDE SEQUENCE [LARGE SCALE GENOMIC DNA]</scope>
</reference>
<dbReference type="OrthoDB" id="163438at2759"/>
<accession>A0A0G4IR51</accession>
<geneLocation type="mitochondrion" evidence="4"/>
<dbReference type="PANTHER" id="PTHR24198:SF165">
    <property type="entry name" value="ANKYRIN REPEAT-CONTAINING PROTEIN-RELATED"/>
    <property type="match status" value="1"/>
</dbReference>
<reference evidence="3 5" key="1">
    <citation type="submission" date="2015-02" db="EMBL/GenBank/DDBJ databases">
        <authorList>
            <person name="Chooi Y.-H."/>
        </authorList>
    </citation>
    <scope>NUCLEOTIDE SEQUENCE [LARGE SCALE GENOMIC DNA]</scope>
    <source>
        <strain evidence="3">E3</strain>
    </source>
</reference>
<evidence type="ECO:0000256" key="1">
    <source>
        <dbReference type="ARBA" id="ARBA00022737"/>
    </source>
</evidence>
<dbReference type="Gene3D" id="1.25.40.20">
    <property type="entry name" value="Ankyrin repeat-containing domain"/>
    <property type="match status" value="1"/>
</dbReference>
<proteinExistence type="predicted"/>